<protein>
    <submittedName>
        <fullName evidence="3">Phosphatidate phosphatase PAH2</fullName>
    </submittedName>
</protein>
<feature type="domain" description="LNS2/PITP" evidence="2">
    <location>
        <begin position="218"/>
        <end position="374"/>
    </location>
</feature>
<dbReference type="STRING" id="448386.A0A2V3III9"/>
<accession>A0A2V3III9</accession>
<dbReference type="Gene3D" id="3.40.50.1000">
    <property type="entry name" value="HAD superfamily/HAD-like"/>
    <property type="match status" value="1"/>
</dbReference>
<dbReference type="InterPro" id="IPR036412">
    <property type="entry name" value="HAD-like_sf"/>
</dbReference>
<dbReference type="InterPro" id="IPR031315">
    <property type="entry name" value="LNS2/PITP"/>
</dbReference>
<gene>
    <name evidence="3" type="ORF">BWQ96_08442</name>
</gene>
<evidence type="ECO:0000256" key="1">
    <source>
        <dbReference type="SAM" id="MobiDB-lite"/>
    </source>
</evidence>
<dbReference type="SMART" id="SM00775">
    <property type="entry name" value="LNS2"/>
    <property type="match status" value="1"/>
</dbReference>
<feature type="compositionally biased region" description="Basic and acidic residues" evidence="1">
    <location>
        <begin position="54"/>
        <end position="77"/>
    </location>
</feature>
<dbReference type="InterPro" id="IPR023214">
    <property type="entry name" value="HAD_sf"/>
</dbReference>
<dbReference type="EMBL" id="NBIV01000191">
    <property type="protein sequence ID" value="PXF41843.1"/>
    <property type="molecule type" value="Genomic_DNA"/>
</dbReference>
<dbReference type="PANTHER" id="PTHR12181">
    <property type="entry name" value="LIPIN"/>
    <property type="match status" value="1"/>
</dbReference>
<dbReference type="OrthoDB" id="4567at2759"/>
<evidence type="ECO:0000313" key="4">
    <source>
        <dbReference type="Proteomes" id="UP000247409"/>
    </source>
</evidence>
<comment type="caution">
    <text evidence="3">The sequence shown here is derived from an EMBL/GenBank/DDBJ whole genome shotgun (WGS) entry which is preliminary data.</text>
</comment>
<feature type="compositionally biased region" description="Basic and acidic residues" evidence="1">
    <location>
        <begin position="116"/>
        <end position="138"/>
    </location>
</feature>
<dbReference type="AlphaFoldDB" id="A0A2V3III9"/>
<dbReference type="InterPro" id="IPR013209">
    <property type="entry name" value="LNS2"/>
</dbReference>
<dbReference type="SMR" id="A0A2V3III9"/>
<feature type="compositionally biased region" description="Polar residues" evidence="1">
    <location>
        <begin position="35"/>
        <end position="48"/>
    </location>
</feature>
<dbReference type="GO" id="GO:0008195">
    <property type="term" value="F:phosphatidate phosphatase activity"/>
    <property type="evidence" value="ECO:0007669"/>
    <property type="project" value="TreeGrafter"/>
</dbReference>
<name>A0A2V3III9_9FLOR</name>
<evidence type="ECO:0000259" key="2">
    <source>
        <dbReference type="SMART" id="SM00775"/>
    </source>
</evidence>
<dbReference type="Pfam" id="PF08235">
    <property type="entry name" value="LNS2"/>
    <property type="match status" value="1"/>
</dbReference>
<dbReference type="InterPro" id="IPR026058">
    <property type="entry name" value="LIPIN"/>
</dbReference>
<sequence length="437" mass="48657">MENFIHLGANKRKDIPDAPKPPPPTPARRFRWFSWSGTAVEETTTQVVDGSGEESPRSDIEERNESASTDRETEVREPASSSSTEEKDEPNDVPVSEKSDQNSDQGKGVVPNGMKPTEERANESCTDIVEKDQNNAERTDDEQASASQDLNNSTSYLSGTSYVSFSDIDPEALSLRPTTEQLMELDLKPGPNSIRFVVESSSVELSCRIFLWGCHSKIVISDVDGTITRSDVLGHLLPAVGRDWSQDGVAGLYSQIEKNGYKILYLTARPIGQASQTRAFLHSVTQGGAKLPNGPVLMSPNRLVESFAREVIRRRPHEFKIAALREIRTLFSPDYNPFHAGFGNRETDVISYRAVGLIPQRIFVVNTRGELAVMKARYESTSSYSSLHDLVENVFPDISGRTCFEMIRAITDTATFNDWNWWKASLPEIDYDALLGE</sequence>
<keyword evidence="4" id="KW-1185">Reference proteome</keyword>
<feature type="compositionally biased region" description="Polar residues" evidence="1">
    <location>
        <begin position="144"/>
        <end position="153"/>
    </location>
</feature>
<feature type="region of interest" description="Disordered" evidence="1">
    <location>
        <begin position="1"/>
        <end position="153"/>
    </location>
</feature>
<dbReference type="SUPFAM" id="SSF56784">
    <property type="entry name" value="HAD-like"/>
    <property type="match status" value="1"/>
</dbReference>
<proteinExistence type="predicted"/>
<reference evidence="3 4" key="1">
    <citation type="journal article" date="2018" name="Mol. Biol. Evol.">
        <title>Analysis of the draft genome of the red seaweed Gracilariopsis chorda provides insights into genome size evolution in Rhodophyta.</title>
        <authorList>
            <person name="Lee J."/>
            <person name="Yang E.C."/>
            <person name="Graf L."/>
            <person name="Yang J.H."/>
            <person name="Qiu H."/>
            <person name="Zel Zion U."/>
            <person name="Chan C.X."/>
            <person name="Stephens T.G."/>
            <person name="Weber A.P.M."/>
            <person name="Boo G.H."/>
            <person name="Boo S.M."/>
            <person name="Kim K.M."/>
            <person name="Shin Y."/>
            <person name="Jung M."/>
            <person name="Lee S.J."/>
            <person name="Yim H.S."/>
            <person name="Lee J.H."/>
            <person name="Bhattacharya D."/>
            <person name="Yoon H.S."/>
        </authorList>
    </citation>
    <scope>NUCLEOTIDE SEQUENCE [LARGE SCALE GENOMIC DNA]</scope>
    <source>
        <strain evidence="3 4">SKKU-2015</strain>
        <tissue evidence="3">Whole body</tissue>
    </source>
</reference>
<organism evidence="3 4">
    <name type="scientific">Gracilariopsis chorda</name>
    <dbReference type="NCBI Taxonomy" id="448386"/>
    <lineage>
        <taxon>Eukaryota</taxon>
        <taxon>Rhodophyta</taxon>
        <taxon>Florideophyceae</taxon>
        <taxon>Rhodymeniophycidae</taxon>
        <taxon>Gracilariales</taxon>
        <taxon>Gracilariaceae</taxon>
        <taxon>Gracilariopsis</taxon>
    </lineage>
</organism>
<dbReference type="Proteomes" id="UP000247409">
    <property type="component" value="Unassembled WGS sequence"/>
</dbReference>
<evidence type="ECO:0000313" key="3">
    <source>
        <dbReference type="EMBL" id="PXF41843.1"/>
    </source>
</evidence>
<dbReference type="PANTHER" id="PTHR12181:SF12">
    <property type="entry name" value="PHOSPHATIDATE PHOSPHATASE"/>
    <property type="match status" value="1"/>
</dbReference>